<dbReference type="Gene3D" id="1.20.1250.20">
    <property type="entry name" value="MFS general substrate transporter like domains"/>
    <property type="match status" value="1"/>
</dbReference>
<keyword evidence="3 6" id="KW-0812">Transmembrane</keyword>
<dbReference type="PANTHER" id="PTHR43791">
    <property type="entry name" value="PERMEASE-RELATED"/>
    <property type="match status" value="1"/>
</dbReference>
<dbReference type="EMBL" id="JAUTXT010000085">
    <property type="protein sequence ID" value="KAK3669437.1"/>
    <property type="molecule type" value="Genomic_DNA"/>
</dbReference>
<evidence type="ECO:0000313" key="7">
    <source>
        <dbReference type="EMBL" id="KAK3669437.1"/>
    </source>
</evidence>
<name>A0AAE0TM85_9PEZI</name>
<dbReference type="FunFam" id="1.20.1250.20:FF:000106">
    <property type="entry name" value="MFS transporter, putative"/>
    <property type="match status" value="1"/>
</dbReference>
<evidence type="ECO:0000256" key="4">
    <source>
        <dbReference type="ARBA" id="ARBA00022989"/>
    </source>
</evidence>
<comment type="subcellular location">
    <subcellularLocation>
        <location evidence="1">Membrane</location>
        <topology evidence="1">Multi-pass membrane protein</topology>
    </subcellularLocation>
</comment>
<dbReference type="Proteomes" id="UP001274830">
    <property type="component" value="Unassembled WGS sequence"/>
</dbReference>
<feature type="transmembrane region" description="Helical" evidence="6">
    <location>
        <begin position="243"/>
        <end position="263"/>
    </location>
</feature>
<reference evidence="7" key="1">
    <citation type="submission" date="2023-07" db="EMBL/GenBank/DDBJ databases">
        <title>Black Yeasts Isolated from many extreme environments.</title>
        <authorList>
            <person name="Coleine C."/>
            <person name="Stajich J.E."/>
            <person name="Selbmann L."/>
        </authorList>
    </citation>
    <scope>NUCLEOTIDE SEQUENCE</scope>
    <source>
        <strain evidence="7">CCFEE 5485</strain>
    </source>
</reference>
<feature type="transmembrane region" description="Helical" evidence="6">
    <location>
        <begin position="515"/>
        <end position="534"/>
    </location>
</feature>
<evidence type="ECO:0000256" key="5">
    <source>
        <dbReference type="ARBA" id="ARBA00023136"/>
    </source>
</evidence>
<protein>
    <recommendedName>
        <fullName evidence="9">Phthalate transporter</fullName>
    </recommendedName>
</protein>
<dbReference type="SUPFAM" id="SSF103473">
    <property type="entry name" value="MFS general substrate transporter"/>
    <property type="match status" value="1"/>
</dbReference>
<feature type="transmembrane region" description="Helical" evidence="6">
    <location>
        <begin position="275"/>
        <end position="295"/>
    </location>
</feature>
<dbReference type="GO" id="GO:0016020">
    <property type="term" value="C:membrane"/>
    <property type="evidence" value="ECO:0007669"/>
    <property type="project" value="UniProtKB-SubCell"/>
</dbReference>
<evidence type="ECO:0000256" key="1">
    <source>
        <dbReference type="ARBA" id="ARBA00004141"/>
    </source>
</evidence>
<dbReference type="AlphaFoldDB" id="A0AAE0TM85"/>
<feature type="transmembrane region" description="Helical" evidence="6">
    <location>
        <begin position="446"/>
        <end position="468"/>
    </location>
</feature>
<evidence type="ECO:0000313" key="8">
    <source>
        <dbReference type="Proteomes" id="UP001274830"/>
    </source>
</evidence>
<evidence type="ECO:0000256" key="6">
    <source>
        <dbReference type="SAM" id="Phobius"/>
    </source>
</evidence>
<organism evidence="7 8">
    <name type="scientific">Recurvomyces mirabilis</name>
    <dbReference type="NCBI Taxonomy" id="574656"/>
    <lineage>
        <taxon>Eukaryota</taxon>
        <taxon>Fungi</taxon>
        <taxon>Dikarya</taxon>
        <taxon>Ascomycota</taxon>
        <taxon>Pezizomycotina</taxon>
        <taxon>Dothideomycetes</taxon>
        <taxon>Dothideomycetidae</taxon>
        <taxon>Mycosphaerellales</taxon>
        <taxon>Teratosphaeriaceae</taxon>
        <taxon>Recurvomyces</taxon>
    </lineage>
</organism>
<dbReference type="Pfam" id="PF07690">
    <property type="entry name" value="MFS_1"/>
    <property type="match status" value="1"/>
</dbReference>
<feature type="transmembrane region" description="Helical" evidence="6">
    <location>
        <begin position="419"/>
        <end position="439"/>
    </location>
</feature>
<proteinExistence type="predicted"/>
<keyword evidence="4 6" id="KW-1133">Transmembrane helix</keyword>
<evidence type="ECO:0000256" key="3">
    <source>
        <dbReference type="ARBA" id="ARBA00022692"/>
    </source>
</evidence>
<comment type="caution">
    <text evidence="7">The sequence shown here is derived from an EMBL/GenBank/DDBJ whole genome shotgun (WGS) entry which is preliminary data.</text>
</comment>
<gene>
    <name evidence="7" type="ORF">LTR78_010697</name>
</gene>
<feature type="transmembrane region" description="Helical" evidence="6">
    <location>
        <begin position="356"/>
        <end position="380"/>
    </location>
</feature>
<dbReference type="InterPro" id="IPR011701">
    <property type="entry name" value="MFS"/>
</dbReference>
<dbReference type="FunFam" id="1.20.1250.20:FF:000247">
    <property type="entry name" value="MFS general substrate transporter"/>
    <property type="match status" value="1"/>
</dbReference>
<keyword evidence="8" id="KW-1185">Reference proteome</keyword>
<sequence>MRDAREKCRSKQIIRPFADILAIGHPLFSQKHLDEAPESENLLATEMSDKTSSSGIELPQNGSKIFHGKAAAQPKLFGLGTREGRTTFKTESLEEYYKPINSYEGAHRYDPQFEWTPAEEKRLVRKLDRGNISQALSDDMLGDLKITTNDYNTGQTIFYLTFLFAELPSQLISKKIGPDNWIPIQMVSWSLVASFQAFMSGRSSFWACRALLGMIEGGFIPDNILYLSYWYKGGELPRRLSFFWTSYQATSIVSAFMAFGILHMRGINGLAGWRWLFALEGTLTGLIGIVSWFYIPPSPTQTASWFRGRDGWFNEREEKIMVNRVLRDDPSKGDMHNRQALDFQGFWLCLKDWHMWPIYLLGFTWLLPSIPMNQYITLVLRGAGYGTFETNLLTIPAYVLFIVNLLVICWISEKINERFLLSAVSQLWVLPLLVALECLPADRSPWATWILSILVYAQPYAHAILVAITSRNAGTVRTRTVASALYNMSVQTSNIIGVNIYRQEDKPLYRTGNKVLLALVAYNIVLFVFAKIFYVTINQRREKIWGAMTRDERAYYLSTTTDKGNKRLDFRFAH</sequence>
<dbReference type="InterPro" id="IPR036259">
    <property type="entry name" value="MFS_trans_sf"/>
</dbReference>
<keyword evidence="5 6" id="KW-0472">Membrane</keyword>
<dbReference type="PANTHER" id="PTHR43791:SF104">
    <property type="entry name" value="MAJOR FACILITATOR SUPERFAMILY (MFS) PROFILE DOMAIN-CONTAINING PROTEIN-RELATED"/>
    <property type="match status" value="1"/>
</dbReference>
<evidence type="ECO:0008006" key="9">
    <source>
        <dbReference type="Google" id="ProtNLM"/>
    </source>
</evidence>
<feature type="transmembrane region" description="Helical" evidence="6">
    <location>
        <begin position="392"/>
        <end position="413"/>
    </location>
</feature>
<evidence type="ECO:0000256" key="2">
    <source>
        <dbReference type="ARBA" id="ARBA00022448"/>
    </source>
</evidence>
<dbReference type="GO" id="GO:0022857">
    <property type="term" value="F:transmembrane transporter activity"/>
    <property type="evidence" value="ECO:0007669"/>
    <property type="project" value="InterPro"/>
</dbReference>
<accession>A0AAE0TM85</accession>
<keyword evidence="2" id="KW-0813">Transport</keyword>